<dbReference type="InterPro" id="IPR004360">
    <property type="entry name" value="Glyas_Fos-R_dOase_dom"/>
</dbReference>
<comment type="caution">
    <text evidence="2">The sequence shown here is derived from an EMBL/GenBank/DDBJ whole genome shotgun (WGS) entry which is preliminary data.</text>
</comment>
<dbReference type="EMBL" id="JBHLZN010000001">
    <property type="protein sequence ID" value="MFB9885830.1"/>
    <property type="molecule type" value="Genomic_DNA"/>
</dbReference>
<keyword evidence="3" id="KW-1185">Reference proteome</keyword>
<dbReference type="Pfam" id="PF00903">
    <property type="entry name" value="Glyoxalase"/>
    <property type="match status" value="1"/>
</dbReference>
<proteinExistence type="predicted"/>
<sequence>MRPFHLAFPVADLTSTERFYVDCLGCKIGRTAERWIDFDLYGHQITAHLLPERAGSAGTNPVDGDQIHVPHFGVILSKDSWLALVNHLQECQQTFLLAPKIRFAGQVGEQGTFFIRDPSANVLEFKYFEDDALIFAK</sequence>
<dbReference type="InterPro" id="IPR029068">
    <property type="entry name" value="Glyas_Bleomycin-R_OHBP_Dase"/>
</dbReference>
<evidence type="ECO:0000313" key="3">
    <source>
        <dbReference type="Proteomes" id="UP001589628"/>
    </source>
</evidence>
<evidence type="ECO:0000313" key="2">
    <source>
        <dbReference type="EMBL" id="MFB9885830.1"/>
    </source>
</evidence>
<accession>A0ABV5Z975</accession>
<dbReference type="InterPro" id="IPR037523">
    <property type="entry name" value="VOC_core"/>
</dbReference>
<organism evidence="2 3">
    <name type="scientific">Balneatrix alpica</name>
    <dbReference type="NCBI Taxonomy" id="75684"/>
    <lineage>
        <taxon>Bacteria</taxon>
        <taxon>Pseudomonadati</taxon>
        <taxon>Pseudomonadota</taxon>
        <taxon>Gammaproteobacteria</taxon>
        <taxon>Oceanospirillales</taxon>
        <taxon>Balneatrichaceae</taxon>
        <taxon>Balneatrix</taxon>
    </lineage>
</organism>
<protein>
    <submittedName>
        <fullName evidence="2">VOC family protein</fullName>
    </submittedName>
</protein>
<feature type="domain" description="VOC" evidence="1">
    <location>
        <begin position="2"/>
        <end position="128"/>
    </location>
</feature>
<gene>
    <name evidence="2" type="ORF">ACFFLH_05360</name>
</gene>
<dbReference type="SUPFAM" id="SSF54593">
    <property type="entry name" value="Glyoxalase/Bleomycin resistance protein/Dihydroxybiphenyl dioxygenase"/>
    <property type="match status" value="1"/>
</dbReference>
<dbReference type="RefSeq" id="WP_027313887.1">
    <property type="nucleotide sequence ID" value="NZ_JAUESS010000010.1"/>
</dbReference>
<dbReference type="PROSITE" id="PS51819">
    <property type="entry name" value="VOC"/>
    <property type="match status" value="1"/>
</dbReference>
<dbReference type="PANTHER" id="PTHR39434">
    <property type="match status" value="1"/>
</dbReference>
<reference evidence="2 3" key="1">
    <citation type="submission" date="2024-09" db="EMBL/GenBank/DDBJ databases">
        <authorList>
            <person name="Sun Q."/>
            <person name="Mori K."/>
        </authorList>
    </citation>
    <scope>NUCLEOTIDE SEQUENCE [LARGE SCALE GENOMIC DNA]</scope>
    <source>
        <strain evidence="2 3">ATCC 51285</strain>
    </source>
</reference>
<dbReference type="Proteomes" id="UP001589628">
    <property type="component" value="Unassembled WGS sequence"/>
</dbReference>
<dbReference type="PANTHER" id="PTHR39434:SF1">
    <property type="entry name" value="VOC DOMAIN-CONTAINING PROTEIN"/>
    <property type="match status" value="1"/>
</dbReference>
<name>A0ABV5Z975_9GAMM</name>
<evidence type="ECO:0000259" key="1">
    <source>
        <dbReference type="PROSITE" id="PS51819"/>
    </source>
</evidence>
<dbReference type="Gene3D" id="3.10.180.10">
    <property type="entry name" value="2,3-Dihydroxybiphenyl 1,2-Dioxygenase, domain 1"/>
    <property type="match status" value="1"/>
</dbReference>